<sequence length="227" mass="25463">MDKANLLYEAYKRKQSIPPFEVTKEEARDVFLRFSSMLVADEGLGGYKISLVRKEHLERFKGKEPMYGVLTKKMITKVNEVELWFEKNFAELEVVLKAENCNPATVPECVKGTYIGVELPSTRFNTWNLNAYQLLADDSAAGRLFVGDSIKLPIQAWMSVNGKVIGEDSPEFILGGPFEMLRWLTDRIGNVNGYVSSGVFVGPVEVKKDDVIQVGYGNGNVLEIKLT</sequence>
<dbReference type="PANTHER" id="PTHR30143:SF0">
    <property type="entry name" value="2-KETO-4-PENTENOATE HYDRATASE"/>
    <property type="match status" value="1"/>
</dbReference>
<dbReference type="GO" id="GO:0005737">
    <property type="term" value="C:cytoplasm"/>
    <property type="evidence" value="ECO:0007669"/>
    <property type="project" value="TreeGrafter"/>
</dbReference>
<proteinExistence type="predicted"/>
<accession>A0A6A9QG84</accession>
<dbReference type="EMBL" id="WGGD01000005">
    <property type="protein sequence ID" value="MUN28227.1"/>
    <property type="molecule type" value="Genomic_DNA"/>
</dbReference>
<evidence type="ECO:0000313" key="2">
    <source>
        <dbReference type="Proteomes" id="UP000470772"/>
    </source>
</evidence>
<dbReference type="AlphaFoldDB" id="A0A6A9QG84"/>
<organism evidence="1 2">
    <name type="scientific">Sulfuracidifex metallicus DSM 6482 = JCM 9184</name>
    <dbReference type="NCBI Taxonomy" id="523847"/>
    <lineage>
        <taxon>Archaea</taxon>
        <taxon>Thermoproteota</taxon>
        <taxon>Thermoprotei</taxon>
        <taxon>Sulfolobales</taxon>
        <taxon>Sulfolobaceae</taxon>
        <taxon>Sulfuracidifex</taxon>
    </lineage>
</organism>
<dbReference type="InterPro" id="IPR050772">
    <property type="entry name" value="Hydratase-Decarb/MhpD_sf"/>
</dbReference>
<protein>
    <recommendedName>
        <fullName evidence="3">2-keto-4-pentenoate hydratase</fullName>
    </recommendedName>
</protein>
<reference evidence="1 2" key="1">
    <citation type="submission" date="2019-10" db="EMBL/GenBank/DDBJ databases">
        <title>Sequencing and Assembly of Multiple Reported Metal-Biooxidizing Members of the Extremely Thermoacidophilic Archaeal Family Sulfolobaceae.</title>
        <authorList>
            <person name="Counts J.A."/>
            <person name="Kelly R.M."/>
        </authorList>
    </citation>
    <scope>NUCLEOTIDE SEQUENCE [LARGE SCALE GENOMIC DNA]</scope>
    <source>
        <strain evidence="1 2">DSM 6482</strain>
    </source>
</reference>
<dbReference type="Proteomes" id="UP000470772">
    <property type="component" value="Unassembled WGS sequence"/>
</dbReference>
<gene>
    <name evidence="1" type="ORF">GC250_01795</name>
</gene>
<dbReference type="InterPro" id="IPR036663">
    <property type="entry name" value="Fumarylacetoacetase_C_sf"/>
</dbReference>
<evidence type="ECO:0000313" key="1">
    <source>
        <dbReference type="EMBL" id="MUN28227.1"/>
    </source>
</evidence>
<dbReference type="PANTHER" id="PTHR30143">
    <property type="entry name" value="ACID HYDRATASE"/>
    <property type="match status" value="1"/>
</dbReference>
<name>A0A6A9QG84_SULME</name>
<dbReference type="Gene3D" id="3.90.850.10">
    <property type="entry name" value="Fumarylacetoacetase-like, C-terminal domain"/>
    <property type="match status" value="1"/>
</dbReference>
<dbReference type="RefSeq" id="WP_156016149.1">
    <property type="nucleotide sequence ID" value="NZ_WGGD01000005.1"/>
</dbReference>
<dbReference type="GO" id="GO:0008684">
    <property type="term" value="F:2-oxopent-4-enoate hydratase activity"/>
    <property type="evidence" value="ECO:0007669"/>
    <property type="project" value="TreeGrafter"/>
</dbReference>
<comment type="caution">
    <text evidence="1">The sequence shown here is derived from an EMBL/GenBank/DDBJ whole genome shotgun (WGS) entry which is preliminary data.</text>
</comment>
<evidence type="ECO:0008006" key="3">
    <source>
        <dbReference type="Google" id="ProtNLM"/>
    </source>
</evidence>
<dbReference type="SUPFAM" id="SSF56529">
    <property type="entry name" value="FAH"/>
    <property type="match status" value="1"/>
</dbReference>
<keyword evidence="2" id="KW-1185">Reference proteome</keyword>